<sequence length="196" mass="21418">MERDPIAADDDLVQDGETSALVSKKALSSLDLSRGSLDRGIGAQAQFSLSVLNGQIEYLLNCGYLTETDAYELETLLDSNDPTMQLSARRTVAGMFEAYNESQAGVGDNSRIDEAFSAPKQSTTSRKPILKRKQQECSELESINNEQEQLNVLCSLLSTDGIRRFLQDHGIDASTCASSENHEDLHCLALKEAISP</sequence>
<protein>
    <submittedName>
        <fullName evidence="1">Uncharacterized protein</fullName>
    </submittedName>
</protein>
<dbReference type="Proteomes" id="UP000053237">
    <property type="component" value="Unassembled WGS sequence"/>
</dbReference>
<dbReference type="InParanoid" id="A0A024G9M9"/>
<dbReference type="AlphaFoldDB" id="A0A024G9M9"/>
<proteinExistence type="predicted"/>
<evidence type="ECO:0000313" key="2">
    <source>
        <dbReference type="Proteomes" id="UP000053237"/>
    </source>
</evidence>
<keyword evidence="2" id="KW-1185">Reference proteome</keyword>
<gene>
    <name evidence="1" type="ORF">BN9_042270</name>
</gene>
<reference evidence="1 2" key="1">
    <citation type="submission" date="2012-05" db="EMBL/GenBank/DDBJ databases">
        <title>Recombination and specialization in a pathogen metapopulation.</title>
        <authorList>
            <person name="Gardiner A."/>
            <person name="Kemen E."/>
            <person name="Schultz-Larsen T."/>
            <person name="MacLean D."/>
            <person name="Van Oosterhout C."/>
            <person name="Jones J.D.G."/>
        </authorList>
    </citation>
    <scope>NUCLEOTIDE SEQUENCE [LARGE SCALE GENOMIC DNA]</scope>
    <source>
        <strain evidence="1 2">Ac Nc2</strain>
    </source>
</reference>
<accession>A0A024G9M9</accession>
<comment type="caution">
    <text evidence="1">The sequence shown here is derived from an EMBL/GenBank/DDBJ whole genome shotgun (WGS) entry which is preliminary data.</text>
</comment>
<dbReference type="OrthoDB" id="66964at2759"/>
<organism evidence="1 2">
    <name type="scientific">Albugo candida</name>
    <dbReference type="NCBI Taxonomy" id="65357"/>
    <lineage>
        <taxon>Eukaryota</taxon>
        <taxon>Sar</taxon>
        <taxon>Stramenopiles</taxon>
        <taxon>Oomycota</taxon>
        <taxon>Peronosporomycetes</taxon>
        <taxon>Albuginales</taxon>
        <taxon>Albuginaceae</taxon>
        <taxon>Albugo</taxon>
    </lineage>
</organism>
<evidence type="ECO:0000313" key="1">
    <source>
        <dbReference type="EMBL" id="CCI43443.1"/>
    </source>
</evidence>
<dbReference type="EMBL" id="CAIX01000048">
    <property type="protein sequence ID" value="CCI43443.1"/>
    <property type="molecule type" value="Genomic_DNA"/>
</dbReference>
<name>A0A024G9M9_9STRA</name>
<dbReference type="STRING" id="65357.A0A024G9M9"/>